<dbReference type="PANTHER" id="PTHR30203:SF20">
    <property type="entry name" value="MULTIDRUG RESISTANCE OUTER MEMBRANE PROTEIN MDTP-RELATED"/>
    <property type="match status" value="1"/>
</dbReference>
<dbReference type="Gene3D" id="2.20.200.10">
    <property type="entry name" value="Outer membrane efflux proteins (OEP)"/>
    <property type="match status" value="1"/>
</dbReference>
<proteinExistence type="inferred from homology"/>
<protein>
    <submittedName>
        <fullName evidence="11">Efflux transporter outer membrane subunit</fullName>
    </submittedName>
</protein>
<dbReference type="NCBIfam" id="TIGR01845">
    <property type="entry name" value="outer_NodT"/>
    <property type="match status" value="1"/>
</dbReference>
<comment type="subcellular location">
    <subcellularLocation>
        <location evidence="9">Cell membrane</location>
        <topology evidence="9">Lipid-anchor</topology>
    </subcellularLocation>
    <subcellularLocation>
        <location evidence="1">Membrane</location>
    </subcellularLocation>
</comment>
<dbReference type="Proteomes" id="UP001056201">
    <property type="component" value="Chromosome 2"/>
</dbReference>
<dbReference type="InterPro" id="IPR003423">
    <property type="entry name" value="OMP_efflux"/>
</dbReference>
<organism evidence="11 12">
    <name type="scientific">Aquincola tertiaricarbonis</name>
    <dbReference type="NCBI Taxonomy" id="391953"/>
    <lineage>
        <taxon>Bacteria</taxon>
        <taxon>Pseudomonadati</taxon>
        <taxon>Pseudomonadota</taxon>
        <taxon>Betaproteobacteria</taxon>
        <taxon>Burkholderiales</taxon>
        <taxon>Sphaerotilaceae</taxon>
        <taxon>Aquincola</taxon>
    </lineage>
</organism>
<keyword evidence="6 9" id="KW-0472">Membrane</keyword>
<keyword evidence="4 9" id="KW-0812">Transmembrane</keyword>
<accession>A0ABY4SEZ0</accession>
<evidence type="ECO:0000256" key="7">
    <source>
        <dbReference type="ARBA" id="ARBA00023139"/>
    </source>
</evidence>
<reference evidence="11" key="1">
    <citation type="submission" date="2022-05" db="EMBL/GenBank/DDBJ databases">
        <title>An RpoN-dependent PEP-CTERM gene is involved in floc formation of an Aquincola tertiaricarbonis strain.</title>
        <authorList>
            <person name="Qiu D."/>
            <person name="Xia M."/>
        </authorList>
    </citation>
    <scope>NUCLEOTIDE SEQUENCE</scope>
    <source>
        <strain evidence="11">RN12</strain>
    </source>
</reference>
<dbReference type="InterPro" id="IPR010131">
    <property type="entry name" value="MdtP/NodT-like"/>
</dbReference>
<keyword evidence="8 9" id="KW-0449">Lipoprotein</keyword>
<evidence type="ECO:0000313" key="11">
    <source>
        <dbReference type="EMBL" id="URI11887.1"/>
    </source>
</evidence>
<keyword evidence="12" id="KW-1185">Reference proteome</keyword>
<dbReference type="SUPFAM" id="SSF56954">
    <property type="entry name" value="Outer membrane efflux proteins (OEP)"/>
    <property type="match status" value="1"/>
</dbReference>
<evidence type="ECO:0000256" key="6">
    <source>
        <dbReference type="ARBA" id="ARBA00023136"/>
    </source>
</evidence>
<keyword evidence="5" id="KW-0732">Signal</keyword>
<evidence type="ECO:0000256" key="1">
    <source>
        <dbReference type="ARBA" id="ARBA00004370"/>
    </source>
</evidence>
<sequence>MAGCASPGNIQSTAQKIEPARVGLAAEAATPEVQPLWWQAFGDTTLNDLVDKALADNPSLQVAAARVARAGAAIDNARAADRPNATLSADATRQRYTENGLIPPPLAGTTRTSANLQAGVSWELDFFGRNRAALEAALGSERAARADADAARLMLAGNVVRSYVSLARAFALRDVAERALSQRDETLKLVRQRVDAGLDTNVELRQGEGALPEARVQIAQLDEQIALARNQLAALTAQPAQALAGLKPALAPVQLPAMPAQLGADLLGRRPDIAAARWRVEAATKEVAVARTEFYPDVNLTAFAGFSALGLGNLIEAGSRQIGAGPAIRLPIFDAGRLRANLRGRSADLDAAVQSYNGAVVDAVREVADELASLQAIERQQQEQVAAQAAAESAYELALQRYRAGLGTFLVVLNAESNVLAQRRTAAELKARALDTQAQLMRSLGGGWREADTTAAAPTSTLAAAR</sequence>
<evidence type="ECO:0000256" key="3">
    <source>
        <dbReference type="ARBA" id="ARBA00022452"/>
    </source>
</evidence>
<keyword evidence="7 9" id="KW-0564">Palmitate</keyword>
<evidence type="ECO:0000313" key="12">
    <source>
        <dbReference type="Proteomes" id="UP001056201"/>
    </source>
</evidence>
<evidence type="ECO:0000256" key="2">
    <source>
        <dbReference type="ARBA" id="ARBA00007613"/>
    </source>
</evidence>
<feature type="coiled-coil region" evidence="10">
    <location>
        <begin position="211"/>
        <end position="238"/>
    </location>
</feature>
<evidence type="ECO:0000256" key="4">
    <source>
        <dbReference type="ARBA" id="ARBA00022692"/>
    </source>
</evidence>
<keyword evidence="10" id="KW-0175">Coiled coil</keyword>
<comment type="similarity">
    <text evidence="2 9">Belongs to the outer membrane factor (OMF) (TC 1.B.17) family.</text>
</comment>
<dbReference type="Pfam" id="PF02321">
    <property type="entry name" value="OEP"/>
    <property type="match status" value="2"/>
</dbReference>
<evidence type="ECO:0000256" key="5">
    <source>
        <dbReference type="ARBA" id="ARBA00022729"/>
    </source>
</evidence>
<name>A0ABY4SEZ0_AQUTE</name>
<evidence type="ECO:0000256" key="8">
    <source>
        <dbReference type="ARBA" id="ARBA00023288"/>
    </source>
</evidence>
<dbReference type="EMBL" id="CP097636">
    <property type="protein sequence ID" value="URI11887.1"/>
    <property type="molecule type" value="Genomic_DNA"/>
</dbReference>
<dbReference type="Gene3D" id="1.20.1600.10">
    <property type="entry name" value="Outer membrane efflux proteins (OEP)"/>
    <property type="match status" value="1"/>
</dbReference>
<dbReference type="RefSeq" id="WP_250200082.1">
    <property type="nucleotide sequence ID" value="NZ_CP097636.1"/>
</dbReference>
<evidence type="ECO:0000256" key="10">
    <source>
        <dbReference type="SAM" id="Coils"/>
    </source>
</evidence>
<gene>
    <name evidence="11" type="ORF">MW290_22245</name>
</gene>
<dbReference type="PANTHER" id="PTHR30203">
    <property type="entry name" value="OUTER MEMBRANE CATION EFFLUX PROTEIN"/>
    <property type="match status" value="1"/>
</dbReference>
<keyword evidence="3 9" id="KW-1134">Transmembrane beta strand</keyword>
<evidence type="ECO:0000256" key="9">
    <source>
        <dbReference type="RuleBase" id="RU362097"/>
    </source>
</evidence>